<evidence type="ECO:0000313" key="9">
    <source>
        <dbReference type="EMBL" id="CAL8108075.1"/>
    </source>
</evidence>
<keyword evidence="5 8" id="KW-0472">Membrane</keyword>
<feature type="transmembrane region" description="Helical" evidence="8">
    <location>
        <begin position="399"/>
        <end position="425"/>
    </location>
</feature>
<evidence type="ECO:0000256" key="3">
    <source>
        <dbReference type="ARBA" id="ARBA00022692"/>
    </source>
</evidence>
<evidence type="ECO:0000256" key="2">
    <source>
        <dbReference type="ARBA" id="ARBA00022475"/>
    </source>
</evidence>
<comment type="caution">
    <text evidence="9">The sequence shown here is derived from an EMBL/GenBank/DDBJ whole genome shotgun (WGS) entry which is preliminary data.</text>
</comment>
<comment type="subcellular location">
    <subcellularLocation>
        <location evidence="1">Cell membrane</location>
        <topology evidence="1">Multi-pass membrane protein</topology>
    </subcellularLocation>
</comment>
<keyword evidence="4 8" id="KW-1133">Transmembrane helix</keyword>
<gene>
    <name evidence="9" type="ORF">ODALV1_LOCUS12864</name>
</gene>
<evidence type="ECO:0000256" key="8">
    <source>
        <dbReference type="SAM" id="Phobius"/>
    </source>
</evidence>
<accession>A0ABP1QTG2</accession>
<feature type="transmembrane region" description="Helical" evidence="8">
    <location>
        <begin position="729"/>
        <end position="750"/>
    </location>
</feature>
<proteinExistence type="predicted"/>
<dbReference type="PANTHER" id="PTHR42643:SF24">
    <property type="entry name" value="IONOTROPIC RECEPTOR 60A"/>
    <property type="match status" value="1"/>
</dbReference>
<evidence type="ECO:0000313" key="10">
    <source>
        <dbReference type="Proteomes" id="UP001642540"/>
    </source>
</evidence>
<evidence type="ECO:0000256" key="4">
    <source>
        <dbReference type="ARBA" id="ARBA00022989"/>
    </source>
</evidence>
<evidence type="ECO:0000256" key="7">
    <source>
        <dbReference type="ARBA" id="ARBA00023180"/>
    </source>
</evidence>
<keyword evidence="10" id="KW-1185">Reference proteome</keyword>
<evidence type="ECO:0000256" key="1">
    <source>
        <dbReference type="ARBA" id="ARBA00004651"/>
    </source>
</evidence>
<keyword evidence="2" id="KW-1003">Cell membrane</keyword>
<evidence type="ECO:0000256" key="5">
    <source>
        <dbReference type="ARBA" id="ARBA00023136"/>
    </source>
</evidence>
<keyword evidence="3 8" id="KW-0812">Transmembrane</keyword>
<organism evidence="9 10">
    <name type="scientific">Orchesella dallaii</name>
    <dbReference type="NCBI Taxonomy" id="48710"/>
    <lineage>
        <taxon>Eukaryota</taxon>
        <taxon>Metazoa</taxon>
        <taxon>Ecdysozoa</taxon>
        <taxon>Arthropoda</taxon>
        <taxon>Hexapoda</taxon>
        <taxon>Collembola</taxon>
        <taxon>Entomobryomorpha</taxon>
        <taxon>Entomobryoidea</taxon>
        <taxon>Orchesellidae</taxon>
        <taxon>Orchesellinae</taxon>
        <taxon>Orchesella</taxon>
    </lineage>
</organism>
<evidence type="ECO:0008006" key="11">
    <source>
        <dbReference type="Google" id="ProtNLM"/>
    </source>
</evidence>
<reference evidence="9 10" key="1">
    <citation type="submission" date="2024-08" db="EMBL/GenBank/DDBJ databases">
        <authorList>
            <person name="Cucini C."/>
            <person name="Frati F."/>
        </authorList>
    </citation>
    <scope>NUCLEOTIDE SEQUENCE [LARGE SCALE GENOMIC DNA]</scope>
</reference>
<protein>
    <recommendedName>
        <fullName evidence="11">Ionotropic receptor</fullName>
    </recommendedName>
</protein>
<sequence>MNRTKSFIYTFKIMLILFYTFVPSSSRKILPSSNPKPEKYPLLNLLNLFSSCTIHFVGSLPGPDHDPHFLENPIITQFQSVSRFIIETGFVTVSSVSEYFPTATTSKNVFFMYLPALNHRNHTPFFNFGEGSSDYRTLMRFSKHISSCLVQIPMFKNVIGELFQYFYDLNKLPLQPCCPPDYILILESKEIQQKSKLLSPPFFNSPYNLLLPIVLTVDVDQSGENIFFVNGFEYCTGDKELFGLRKYRITRRIKLDFHNLVSLETLSKAWEQILSSQNQFPAYKTGPVGSTCDSLVKPTVIRNKSTSPPSYWLQFCLNSLLHPGNSSFAISTYREYGTLGDSGVEANKRPTFHQKPRVIQNSCEFHGFRYVILLDWNKAKESSNSFHGTSLLQPFSLRMWMLVLFTTLLVSFTLFLSRTGGALFFTMATLLEQGDDGSRKKSRKNFLVIILWFFVAYFIRTAYTSSMYVYLTAEEVPKVPTSFRKVVAEKNYPIVGERHEMSMLIPRASAETKHYNYLNQLEGGRIVDFTLLSDISGRIVWNNNYTKSQLRSFASNQKISIARMKFYNGTDSIFGRVRVSPKEMMSFGEFSYLYSDLPMGALRSTGFSEVYAVVAYSGRRLVWNNESPFLNVLMGYKGENDLNGKMANELFGRIVHSGLWSHWKKTYKFVSVAKNLKTISEVLQLKKSWDFVNLARLLVSDITNIKNGLEIRDNLDSGMVQVEVLSVVWVLHGGLCMVCILIFLLELMYVKYAKLNRSE</sequence>
<keyword evidence="6" id="KW-0675">Receptor</keyword>
<name>A0ABP1QTG2_9HEXA</name>
<dbReference type="InterPro" id="IPR052192">
    <property type="entry name" value="Insect_Ionotropic_Sensory_Rcpt"/>
</dbReference>
<dbReference type="EMBL" id="CAXLJM020000039">
    <property type="protein sequence ID" value="CAL8108075.1"/>
    <property type="molecule type" value="Genomic_DNA"/>
</dbReference>
<keyword evidence="7" id="KW-0325">Glycoprotein</keyword>
<feature type="transmembrane region" description="Helical" evidence="8">
    <location>
        <begin position="446"/>
        <end position="471"/>
    </location>
</feature>
<evidence type="ECO:0000256" key="6">
    <source>
        <dbReference type="ARBA" id="ARBA00023170"/>
    </source>
</evidence>
<dbReference type="Proteomes" id="UP001642540">
    <property type="component" value="Unassembled WGS sequence"/>
</dbReference>
<dbReference type="PANTHER" id="PTHR42643">
    <property type="entry name" value="IONOTROPIC RECEPTOR 20A-RELATED"/>
    <property type="match status" value="1"/>
</dbReference>
<dbReference type="Gene3D" id="1.10.287.70">
    <property type="match status" value="1"/>
</dbReference>